<evidence type="ECO:0000313" key="3">
    <source>
        <dbReference type="Proteomes" id="UP001299235"/>
    </source>
</evidence>
<name>A0ABS8EZT0_9FIRM</name>
<dbReference type="Proteomes" id="UP001299235">
    <property type="component" value="Unassembled WGS sequence"/>
</dbReference>
<dbReference type="InterPro" id="IPR005561">
    <property type="entry name" value="ANTAR"/>
</dbReference>
<organism evidence="2 3">
    <name type="scientific">Hominisplanchenecus faecis</name>
    <dbReference type="NCBI Taxonomy" id="2885351"/>
    <lineage>
        <taxon>Bacteria</taxon>
        <taxon>Bacillati</taxon>
        <taxon>Bacillota</taxon>
        <taxon>Clostridia</taxon>
        <taxon>Lachnospirales</taxon>
        <taxon>Lachnospiraceae</taxon>
        <taxon>Hominisplanchenecus</taxon>
    </lineage>
</organism>
<dbReference type="SUPFAM" id="SSF52172">
    <property type="entry name" value="CheY-like"/>
    <property type="match status" value="1"/>
</dbReference>
<dbReference type="PROSITE" id="PS50921">
    <property type="entry name" value="ANTAR"/>
    <property type="match status" value="1"/>
</dbReference>
<gene>
    <name evidence="2" type="ORF">LKD42_11695</name>
</gene>
<dbReference type="SMART" id="SM01012">
    <property type="entry name" value="ANTAR"/>
    <property type="match status" value="1"/>
</dbReference>
<protein>
    <submittedName>
        <fullName evidence="2">ANTAR domain-containing protein</fullName>
    </submittedName>
</protein>
<comment type="caution">
    <text evidence="2">The sequence shown here is derived from an EMBL/GenBank/DDBJ whole genome shotgun (WGS) entry which is preliminary data.</text>
</comment>
<evidence type="ECO:0000313" key="2">
    <source>
        <dbReference type="EMBL" id="MCC2149907.1"/>
    </source>
</evidence>
<dbReference type="InterPro" id="IPR011006">
    <property type="entry name" value="CheY-like_superfamily"/>
</dbReference>
<dbReference type="EMBL" id="JAJEQE010000046">
    <property type="protein sequence ID" value="MCC2149907.1"/>
    <property type="molecule type" value="Genomic_DNA"/>
</dbReference>
<dbReference type="RefSeq" id="WP_147631721.1">
    <property type="nucleotide sequence ID" value="NZ_JAJEQE010000046.1"/>
</dbReference>
<keyword evidence="3" id="KW-1185">Reference proteome</keyword>
<accession>A0ABS8EZT0</accession>
<sequence length="182" mass="20860">MVNIIVVFPKLEDAKNIRNLLARNGYSVIGVCCTGAQVLQITDNLEDGIVICGYRFNDMMYADLRESLASSFQMLLVASMHILESCDRRDIVSLPLPLRIGDLANTLEMMAAGMYRRRRRQKSQPKERSEAEKKVILDAKKLLMERNHMSEEEAHRYMQKCSMDSGNNMVETAKMIFALMKY</sequence>
<feature type="domain" description="ANTAR" evidence="1">
    <location>
        <begin position="116"/>
        <end position="177"/>
    </location>
</feature>
<dbReference type="Gene3D" id="1.10.10.10">
    <property type="entry name" value="Winged helix-like DNA-binding domain superfamily/Winged helix DNA-binding domain"/>
    <property type="match status" value="1"/>
</dbReference>
<dbReference type="Pfam" id="PF03861">
    <property type="entry name" value="ANTAR"/>
    <property type="match status" value="1"/>
</dbReference>
<reference evidence="2 3" key="1">
    <citation type="submission" date="2021-10" db="EMBL/GenBank/DDBJ databases">
        <title>Anaerobic single-cell dispensing facilitates the cultivation of human gut bacteria.</title>
        <authorList>
            <person name="Afrizal A."/>
        </authorList>
    </citation>
    <scope>NUCLEOTIDE SEQUENCE [LARGE SCALE GENOMIC DNA]</scope>
    <source>
        <strain evidence="2 3">CLA-AA-H246</strain>
    </source>
</reference>
<dbReference type="InterPro" id="IPR036388">
    <property type="entry name" value="WH-like_DNA-bd_sf"/>
</dbReference>
<proteinExistence type="predicted"/>
<evidence type="ECO:0000259" key="1">
    <source>
        <dbReference type="PROSITE" id="PS50921"/>
    </source>
</evidence>